<gene>
    <name evidence="2" type="ORF">Syun_008905</name>
</gene>
<feature type="transmembrane region" description="Helical" evidence="1">
    <location>
        <begin position="6"/>
        <end position="28"/>
    </location>
</feature>
<keyword evidence="1" id="KW-0812">Transmembrane</keyword>
<name>A0AAP0PRT2_9MAGN</name>
<dbReference type="AlphaFoldDB" id="A0AAP0PRT2"/>
<proteinExistence type="predicted"/>
<comment type="caution">
    <text evidence="2">The sequence shown here is derived from an EMBL/GenBank/DDBJ whole genome shotgun (WGS) entry which is preliminary data.</text>
</comment>
<evidence type="ECO:0000256" key="1">
    <source>
        <dbReference type="SAM" id="Phobius"/>
    </source>
</evidence>
<keyword evidence="1" id="KW-1133">Transmembrane helix</keyword>
<keyword evidence="3" id="KW-1185">Reference proteome</keyword>
<accession>A0AAP0PRT2</accession>
<evidence type="ECO:0000313" key="2">
    <source>
        <dbReference type="EMBL" id="KAK9150596.1"/>
    </source>
</evidence>
<reference evidence="2 3" key="1">
    <citation type="submission" date="2024-01" db="EMBL/GenBank/DDBJ databases">
        <title>Genome assemblies of Stephania.</title>
        <authorList>
            <person name="Yang L."/>
        </authorList>
    </citation>
    <scope>NUCLEOTIDE SEQUENCE [LARGE SCALE GENOMIC DNA]</scope>
    <source>
        <strain evidence="2">YNDBR</strain>
        <tissue evidence="2">Leaf</tissue>
    </source>
</reference>
<keyword evidence="1" id="KW-0472">Membrane</keyword>
<sequence>MALSLVFVDFVLQTPSFFVLIWLVQLVVSKFSLYLSMKAFLQFSNLAMVGV</sequence>
<dbReference type="EMBL" id="JBBNAF010000004">
    <property type="protein sequence ID" value="KAK9150596.1"/>
    <property type="molecule type" value="Genomic_DNA"/>
</dbReference>
<organism evidence="2 3">
    <name type="scientific">Stephania yunnanensis</name>
    <dbReference type="NCBI Taxonomy" id="152371"/>
    <lineage>
        <taxon>Eukaryota</taxon>
        <taxon>Viridiplantae</taxon>
        <taxon>Streptophyta</taxon>
        <taxon>Embryophyta</taxon>
        <taxon>Tracheophyta</taxon>
        <taxon>Spermatophyta</taxon>
        <taxon>Magnoliopsida</taxon>
        <taxon>Ranunculales</taxon>
        <taxon>Menispermaceae</taxon>
        <taxon>Menispermoideae</taxon>
        <taxon>Cissampelideae</taxon>
        <taxon>Stephania</taxon>
    </lineage>
</organism>
<protein>
    <submittedName>
        <fullName evidence="2">Uncharacterized protein</fullName>
    </submittedName>
</protein>
<dbReference type="Proteomes" id="UP001420932">
    <property type="component" value="Unassembled WGS sequence"/>
</dbReference>
<evidence type="ECO:0000313" key="3">
    <source>
        <dbReference type="Proteomes" id="UP001420932"/>
    </source>
</evidence>